<evidence type="ECO:0000313" key="2">
    <source>
        <dbReference type="Proteomes" id="UP000005446"/>
    </source>
</evidence>
<comment type="caution">
    <text evidence="1">The sequence shown here is derived from an EMBL/GenBank/DDBJ whole genome shotgun (WGS) entry which is preliminary data.</text>
</comment>
<keyword evidence="2" id="KW-1185">Reference proteome</keyword>
<name>H0EM81_GLAL7</name>
<proteinExistence type="predicted"/>
<dbReference type="Proteomes" id="UP000005446">
    <property type="component" value="Unassembled WGS sequence"/>
</dbReference>
<organism evidence="1 2">
    <name type="scientific">Glarea lozoyensis (strain ATCC 74030 / MF5533)</name>
    <dbReference type="NCBI Taxonomy" id="1104152"/>
    <lineage>
        <taxon>Eukaryota</taxon>
        <taxon>Fungi</taxon>
        <taxon>Dikarya</taxon>
        <taxon>Ascomycota</taxon>
        <taxon>Pezizomycotina</taxon>
        <taxon>Leotiomycetes</taxon>
        <taxon>Helotiales</taxon>
        <taxon>Helotiaceae</taxon>
        <taxon>Glarea</taxon>
    </lineage>
</organism>
<gene>
    <name evidence="1" type="ORF">M7I_3711</name>
</gene>
<dbReference type="HOGENOM" id="CLU_3351216_0_0_1"/>
<protein>
    <submittedName>
        <fullName evidence="1">Uncharacterized protein</fullName>
    </submittedName>
</protein>
<dbReference type="InParanoid" id="H0EM81"/>
<reference evidence="1 2" key="1">
    <citation type="journal article" date="2012" name="Eukaryot. Cell">
        <title>Genome sequence of the fungus Glarea lozoyensis: the first genome sequence of a species from the Helotiaceae family.</title>
        <authorList>
            <person name="Youssar L."/>
            <person name="Gruening B.A."/>
            <person name="Erxleben A."/>
            <person name="Guenther S."/>
            <person name="Huettel W."/>
        </authorList>
    </citation>
    <scope>NUCLEOTIDE SEQUENCE [LARGE SCALE GENOMIC DNA]</scope>
    <source>
        <strain evidence="2">ATCC 74030 / MF5533</strain>
    </source>
</reference>
<evidence type="ECO:0000313" key="1">
    <source>
        <dbReference type="EMBL" id="EHL00425.1"/>
    </source>
</evidence>
<accession>H0EM81</accession>
<dbReference type="EMBL" id="AGUE01000083">
    <property type="protein sequence ID" value="EHL00425.1"/>
    <property type="molecule type" value="Genomic_DNA"/>
</dbReference>
<sequence>MFRFSGITAFGQRFFDTVYLVSRKLDLREGRRACSYQ</sequence>
<dbReference type="AlphaFoldDB" id="H0EM81"/>